<keyword evidence="4 5" id="KW-0694">RNA-binding</keyword>
<dbReference type="PROSITE" id="PS51689">
    <property type="entry name" value="SAM_RNA_A_N6_MT"/>
    <property type="match status" value="1"/>
</dbReference>
<evidence type="ECO:0000256" key="4">
    <source>
        <dbReference type="ARBA" id="ARBA00022884"/>
    </source>
</evidence>
<evidence type="ECO:0000256" key="3">
    <source>
        <dbReference type="ARBA" id="ARBA00022691"/>
    </source>
</evidence>
<keyword evidence="1 5" id="KW-0489">Methyltransferase</keyword>
<evidence type="ECO:0000256" key="2">
    <source>
        <dbReference type="ARBA" id="ARBA00022679"/>
    </source>
</evidence>
<comment type="caution">
    <text evidence="7">The sequence shown here is derived from an EMBL/GenBank/DDBJ whole genome shotgun (WGS) entry which is preliminary data.</text>
</comment>
<keyword evidence="8" id="KW-1185">Reference proteome</keyword>
<feature type="binding site" evidence="5">
    <location>
        <position position="14"/>
    </location>
    <ligand>
        <name>S-adenosyl-L-methionine</name>
        <dbReference type="ChEBI" id="CHEBI:59789"/>
    </ligand>
</feature>
<comment type="similarity">
    <text evidence="5">Belongs to the class I-like SAM-binding methyltransferase superfamily. rRNA adenine N(6)-methyltransferase family.</text>
</comment>
<name>A0ABV6QW56_9ACTN</name>
<feature type="binding site" evidence="5">
    <location>
        <position position="59"/>
    </location>
    <ligand>
        <name>S-adenosyl-L-methionine</name>
        <dbReference type="ChEBI" id="CHEBI:59789"/>
    </ligand>
</feature>
<feature type="binding site" evidence="5">
    <location>
        <position position="12"/>
    </location>
    <ligand>
        <name>S-adenosyl-L-methionine</name>
        <dbReference type="ChEBI" id="CHEBI:59789"/>
    </ligand>
</feature>
<sequence length="178" mass="19251">MSGNGRAAWGWHPLDSHWARRVVAAAGVRPGELVLDIGAGRGALTAPLVDAGARVLAVELHPGRADDLRRRFADDPVTVIRTDAADLRLPGRPFRVVSSPPYGISTALLKRLLAPGSRLISADLVVQRAFANRWIGGNAPGSGRWSRHYELGLGLRLPRKAFTPPPRVDSAVLTIRRR</sequence>
<feature type="domain" description="Ribosomal RNA adenine methylase transferase N-terminal" evidence="6">
    <location>
        <begin position="18"/>
        <end position="178"/>
    </location>
</feature>
<dbReference type="InterPro" id="IPR001737">
    <property type="entry name" value="KsgA/Erm"/>
</dbReference>
<evidence type="ECO:0000313" key="8">
    <source>
        <dbReference type="Proteomes" id="UP001589890"/>
    </source>
</evidence>
<accession>A0ABV6QW56</accession>
<dbReference type="CDD" id="cd02440">
    <property type="entry name" value="AdoMet_MTases"/>
    <property type="match status" value="1"/>
</dbReference>
<feature type="binding site" evidence="5">
    <location>
        <position position="99"/>
    </location>
    <ligand>
        <name>S-adenosyl-L-methionine</name>
        <dbReference type="ChEBI" id="CHEBI:59789"/>
    </ligand>
</feature>
<dbReference type="Proteomes" id="UP001589890">
    <property type="component" value="Unassembled WGS sequence"/>
</dbReference>
<proteinExistence type="inferred from homology"/>
<keyword evidence="2 5" id="KW-0808">Transferase</keyword>
<dbReference type="RefSeq" id="WP_380055893.1">
    <property type="nucleotide sequence ID" value="NZ_JBHLTC010000040.1"/>
</dbReference>
<dbReference type="InterPro" id="IPR029063">
    <property type="entry name" value="SAM-dependent_MTases_sf"/>
</dbReference>
<evidence type="ECO:0000256" key="5">
    <source>
        <dbReference type="PROSITE-ProRule" id="PRU01026"/>
    </source>
</evidence>
<evidence type="ECO:0000313" key="7">
    <source>
        <dbReference type="EMBL" id="MFC0628860.1"/>
    </source>
</evidence>
<evidence type="ECO:0000259" key="6">
    <source>
        <dbReference type="SMART" id="SM00650"/>
    </source>
</evidence>
<feature type="binding site" evidence="5">
    <location>
        <position position="83"/>
    </location>
    <ligand>
        <name>S-adenosyl-L-methionine</name>
        <dbReference type="ChEBI" id="CHEBI:59789"/>
    </ligand>
</feature>
<evidence type="ECO:0000256" key="1">
    <source>
        <dbReference type="ARBA" id="ARBA00022603"/>
    </source>
</evidence>
<gene>
    <name evidence="7" type="ORF">ACFFGN_32645</name>
</gene>
<dbReference type="PANTHER" id="PTHR11727">
    <property type="entry name" value="DIMETHYLADENOSINE TRANSFERASE"/>
    <property type="match status" value="1"/>
</dbReference>
<dbReference type="PANTHER" id="PTHR11727:SF27">
    <property type="entry name" value="RIBOSOMAL RNA SMALL SUBUNIT METHYLTRANSFERASE, CHLOROPLASTIC"/>
    <property type="match status" value="1"/>
</dbReference>
<dbReference type="Pfam" id="PF00398">
    <property type="entry name" value="RrnaAD"/>
    <property type="match status" value="1"/>
</dbReference>
<protein>
    <submittedName>
        <fullName evidence="7">rRNA adenine N-6-methyltransferase family protein</fullName>
    </submittedName>
</protein>
<dbReference type="Gene3D" id="3.40.50.150">
    <property type="entry name" value="Vaccinia Virus protein VP39"/>
    <property type="match status" value="1"/>
</dbReference>
<dbReference type="SUPFAM" id="SSF53335">
    <property type="entry name" value="S-adenosyl-L-methionine-dependent methyltransferases"/>
    <property type="match status" value="1"/>
</dbReference>
<reference evidence="7 8" key="1">
    <citation type="submission" date="2024-09" db="EMBL/GenBank/DDBJ databases">
        <authorList>
            <person name="Sun Q."/>
            <person name="Mori K."/>
        </authorList>
    </citation>
    <scope>NUCLEOTIDE SEQUENCE [LARGE SCALE GENOMIC DNA]</scope>
    <source>
        <strain evidence="7 8">CGMCC 1.15906</strain>
    </source>
</reference>
<dbReference type="SMART" id="SM00650">
    <property type="entry name" value="rADc"/>
    <property type="match status" value="1"/>
</dbReference>
<feature type="binding site" evidence="5">
    <location>
        <position position="38"/>
    </location>
    <ligand>
        <name>S-adenosyl-L-methionine</name>
        <dbReference type="ChEBI" id="CHEBI:59789"/>
    </ligand>
</feature>
<keyword evidence="3 5" id="KW-0949">S-adenosyl-L-methionine</keyword>
<organism evidence="7 8">
    <name type="scientific">Kribbella deserti</name>
    <dbReference type="NCBI Taxonomy" id="1926257"/>
    <lineage>
        <taxon>Bacteria</taxon>
        <taxon>Bacillati</taxon>
        <taxon>Actinomycetota</taxon>
        <taxon>Actinomycetes</taxon>
        <taxon>Propionibacteriales</taxon>
        <taxon>Kribbellaceae</taxon>
        <taxon>Kribbella</taxon>
    </lineage>
</organism>
<dbReference type="EMBL" id="JBHLTC010000040">
    <property type="protein sequence ID" value="MFC0628860.1"/>
    <property type="molecule type" value="Genomic_DNA"/>
</dbReference>
<dbReference type="InterPro" id="IPR020598">
    <property type="entry name" value="rRNA_Ade_methylase_Trfase_N"/>
</dbReference>